<dbReference type="InterPro" id="IPR047017">
    <property type="entry name" value="RGS6/7/9/11_DHEX_sf"/>
</dbReference>
<dbReference type="FunFam" id="1.10.10.10:FF:000162">
    <property type="entry name" value="Regulator of G-protein signaling 6"/>
    <property type="match status" value="1"/>
</dbReference>
<evidence type="ECO:0000313" key="11">
    <source>
        <dbReference type="Proteomes" id="UP000472270"/>
    </source>
</evidence>
<evidence type="ECO:0000256" key="5">
    <source>
        <dbReference type="ARBA" id="ARBA00022490"/>
    </source>
</evidence>
<dbReference type="InterPro" id="IPR044926">
    <property type="entry name" value="RGS_subdomain_2"/>
</dbReference>
<dbReference type="PROSITE" id="PS50186">
    <property type="entry name" value="DEP"/>
    <property type="match status" value="1"/>
</dbReference>
<dbReference type="InterPro" id="IPR040759">
    <property type="entry name" value="RGS_DHEX"/>
</dbReference>
<organism evidence="10 11">
    <name type="scientific">Sinocyclocheilus rhinocerous</name>
    <dbReference type="NCBI Taxonomy" id="307959"/>
    <lineage>
        <taxon>Eukaryota</taxon>
        <taxon>Metazoa</taxon>
        <taxon>Chordata</taxon>
        <taxon>Craniata</taxon>
        <taxon>Vertebrata</taxon>
        <taxon>Euteleostomi</taxon>
        <taxon>Actinopterygii</taxon>
        <taxon>Neopterygii</taxon>
        <taxon>Teleostei</taxon>
        <taxon>Ostariophysi</taxon>
        <taxon>Cypriniformes</taxon>
        <taxon>Cyprinidae</taxon>
        <taxon>Cyprininae</taxon>
        <taxon>Sinocyclocheilus</taxon>
    </lineage>
</organism>
<evidence type="ECO:0000313" key="10">
    <source>
        <dbReference type="Ensembl" id="ENSSRHP00000044191.1"/>
    </source>
</evidence>
<dbReference type="InterPro" id="IPR016137">
    <property type="entry name" value="RGS"/>
</dbReference>
<dbReference type="Pfam" id="PF18148">
    <property type="entry name" value="RGS_DHEX"/>
    <property type="match status" value="1"/>
</dbReference>
<dbReference type="SUPFAM" id="SSF48670">
    <property type="entry name" value="Transducin (heterotrimeric G protein), gamma chain"/>
    <property type="match status" value="1"/>
</dbReference>
<accession>A0A673J2C6</accession>
<feature type="domain" description="RGS" evidence="8">
    <location>
        <begin position="310"/>
        <end position="425"/>
    </location>
</feature>
<reference evidence="10" key="2">
    <citation type="submission" date="2025-09" db="UniProtKB">
        <authorList>
            <consortium name="Ensembl"/>
        </authorList>
    </citation>
    <scope>IDENTIFICATION</scope>
</reference>
<dbReference type="Pfam" id="PF00610">
    <property type="entry name" value="DEP"/>
    <property type="match status" value="1"/>
</dbReference>
<dbReference type="SMART" id="SM00315">
    <property type="entry name" value="RGS"/>
    <property type="match status" value="1"/>
</dbReference>
<dbReference type="Gene3D" id="1.10.167.10">
    <property type="entry name" value="Regulator of G-protein Signalling 4, domain 2"/>
    <property type="match status" value="1"/>
</dbReference>
<proteinExistence type="predicted"/>
<dbReference type="GO" id="GO:0043005">
    <property type="term" value="C:neuron projection"/>
    <property type="evidence" value="ECO:0007669"/>
    <property type="project" value="TreeGrafter"/>
</dbReference>
<dbReference type="Gene3D" id="1.10.10.10">
    <property type="entry name" value="Winged helix-like DNA-binding domain superfamily/Winged helix DNA-binding domain"/>
    <property type="match status" value="1"/>
</dbReference>
<dbReference type="FunFam" id="1.10.1240.60:FF:000001">
    <property type="entry name" value="Regulator of G-protein signaling 6"/>
    <property type="match status" value="1"/>
</dbReference>
<dbReference type="GO" id="GO:0035556">
    <property type="term" value="P:intracellular signal transduction"/>
    <property type="evidence" value="ECO:0007669"/>
    <property type="project" value="InterPro"/>
</dbReference>
<keyword evidence="5" id="KW-0963">Cytoplasm</keyword>
<protein>
    <submittedName>
        <fullName evidence="10">Regulator of G-protein signaling 6-like</fullName>
    </submittedName>
</protein>
<dbReference type="AlphaFoldDB" id="A0A673J2C6"/>
<comment type="subcellular location">
    <subcellularLocation>
        <location evidence="2">Cell membrane</location>
    </subcellularLocation>
    <subcellularLocation>
        <location evidence="3">Cytoplasm</location>
        <location evidence="3">Cytosol</location>
    </subcellularLocation>
    <subcellularLocation>
        <location evidence="1">Membrane</location>
        <topology evidence="1">Peripheral membrane protein</topology>
    </subcellularLocation>
</comment>
<dbReference type="SUPFAM" id="SSF46785">
    <property type="entry name" value="Winged helix' DNA-binding domain"/>
    <property type="match status" value="1"/>
</dbReference>
<feature type="domain" description="DEP" evidence="9">
    <location>
        <begin position="39"/>
        <end position="114"/>
    </location>
</feature>
<evidence type="ECO:0000256" key="3">
    <source>
        <dbReference type="ARBA" id="ARBA00004514"/>
    </source>
</evidence>
<dbReference type="InterPro" id="IPR036390">
    <property type="entry name" value="WH_DNA-bd_sf"/>
</dbReference>
<keyword evidence="6" id="KW-0734">Signal transduction inhibitor</keyword>
<dbReference type="Proteomes" id="UP000472270">
    <property type="component" value="Unassembled WGS sequence"/>
</dbReference>
<dbReference type="PANTHER" id="PTHR45746:SF2">
    <property type="entry name" value="REGULATOR OF G-PROTEIN SIGNALING 6"/>
    <property type="match status" value="1"/>
</dbReference>
<dbReference type="InterPro" id="IPR000591">
    <property type="entry name" value="DEP_dom"/>
</dbReference>
<dbReference type="GO" id="GO:0005096">
    <property type="term" value="F:GTPase activator activity"/>
    <property type="evidence" value="ECO:0007669"/>
    <property type="project" value="InterPro"/>
</dbReference>
<reference evidence="10" key="1">
    <citation type="submission" date="2025-08" db="UniProtKB">
        <authorList>
            <consortium name="Ensembl"/>
        </authorList>
    </citation>
    <scope>IDENTIFICATION</scope>
</reference>
<keyword evidence="7" id="KW-0472">Membrane</keyword>
<dbReference type="GO" id="GO:0009968">
    <property type="term" value="P:negative regulation of signal transduction"/>
    <property type="evidence" value="ECO:0007669"/>
    <property type="project" value="UniProtKB-KW"/>
</dbReference>
<name>A0A673J2C6_9TELE</name>
<dbReference type="PROSITE" id="PS50132">
    <property type="entry name" value="RGS"/>
    <property type="match status" value="1"/>
</dbReference>
<evidence type="ECO:0000256" key="4">
    <source>
        <dbReference type="ARBA" id="ARBA00022475"/>
    </source>
</evidence>
<dbReference type="InterPro" id="IPR036305">
    <property type="entry name" value="RGS_sf"/>
</dbReference>
<dbReference type="GO" id="GO:0008277">
    <property type="term" value="P:regulation of G protein-coupled receptor signaling pathway"/>
    <property type="evidence" value="ECO:0007669"/>
    <property type="project" value="InterPro"/>
</dbReference>
<evidence type="ECO:0000256" key="6">
    <source>
        <dbReference type="ARBA" id="ARBA00022700"/>
    </source>
</evidence>
<dbReference type="InterPro" id="IPR037956">
    <property type="entry name" value="RGS6_RGS"/>
</dbReference>
<dbReference type="GO" id="GO:0005886">
    <property type="term" value="C:plasma membrane"/>
    <property type="evidence" value="ECO:0007669"/>
    <property type="project" value="UniProtKB-SubCell"/>
</dbReference>
<dbReference type="GO" id="GO:0005829">
    <property type="term" value="C:cytosol"/>
    <property type="evidence" value="ECO:0007669"/>
    <property type="project" value="UniProtKB-SubCell"/>
</dbReference>
<dbReference type="SMART" id="SM00049">
    <property type="entry name" value="DEP"/>
    <property type="match status" value="1"/>
</dbReference>
<dbReference type="Pfam" id="PF00615">
    <property type="entry name" value="RGS"/>
    <property type="match status" value="1"/>
</dbReference>
<dbReference type="GO" id="GO:0007186">
    <property type="term" value="P:G protein-coupled receptor signaling pathway"/>
    <property type="evidence" value="ECO:0007669"/>
    <property type="project" value="InterPro"/>
</dbReference>
<sequence>MAQASQDQGAVGVADPDEDSPNMIAYRKIEDIITRLRDETEGVPVRTVKSFLSKIPSVVTGSDIVQWMMKNLIIDDPAEAIHIGSLIAAQGYIFPISDHVLTLKDDGTLYRFQAPYFWPSNCWEPENTDYAIYLCKRTMQNKTRLELADYEAENLARLQRAFARKWEFIFMQAEAQVKIDRKKDKTERKILDSQERAFWDVHRPVPGCVNTTEMDIRKCRRLKNPQRVKKSVYGVVDDTQTQSPVCASDAVNLILPISLYGIYTEQYLDYDPFVTVPEPANPWISDDVTFWELEASKDPSQQRVKKWGFSLDEALKDPVGREQFLKFLEFEFSSENLLFWLAVQDLKCRPLQEVAARAQEIWQEFLAEGAPSAINLDSHSYERTSQNLKDPGRYSFEDAQDHIYKLMKSDSYPRFLRSNAYQDLLLARKKVSLNLKSLSAACNESE</sequence>
<evidence type="ECO:0000259" key="8">
    <source>
        <dbReference type="PROSITE" id="PS50132"/>
    </source>
</evidence>
<dbReference type="Ensembl" id="ENSSRHT00000045434.1">
    <property type="protein sequence ID" value="ENSSRHP00000044191.1"/>
    <property type="gene ID" value="ENSSRHG00000022345.1"/>
</dbReference>
<dbReference type="InterPro" id="IPR036388">
    <property type="entry name" value="WH-like_DNA-bd_sf"/>
</dbReference>
<dbReference type="CDD" id="cd04450">
    <property type="entry name" value="DEP_RGS7-like"/>
    <property type="match status" value="1"/>
</dbReference>
<gene>
    <name evidence="10" type="primary">LOC107756569</name>
</gene>
<dbReference type="InterPro" id="IPR036284">
    <property type="entry name" value="GGL_sf"/>
</dbReference>
<dbReference type="FunFam" id="1.10.167.10:FF:000002">
    <property type="entry name" value="Regulator of G-protein signaling 6 isoform 9"/>
    <property type="match status" value="1"/>
</dbReference>
<keyword evidence="4" id="KW-1003">Cell membrane</keyword>
<evidence type="ECO:0000256" key="2">
    <source>
        <dbReference type="ARBA" id="ARBA00004236"/>
    </source>
</evidence>
<evidence type="ECO:0000256" key="1">
    <source>
        <dbReference type="ARBA" id="ARBA00004170"/>
    </source>
</evidence>
<dbReference type="SUPFAM" id="SSF48097">
    <property type="entry name" value="Regulator of G-protein signaling, RGS"/>
    <property type="match status" value="1"/>
</dbReference>
<dbReference type="PRINTS" id="PR01301">
    <property type="entry name" value="RGSPROTEIN"/>
</dbReference>
<evidence type="ECO:0000256" key="7">
    <source>
        <dbReference type="ARBA" id="ARBA00023136"/>
    </source>
</evidence>
<dbReference type="PANTHER" id="PTHR45746">
    <property type="entry name" value="LP21163P"/>
    <property type="match status" value="1"/>
</dbReference>
<keyword evidence="11" id="KW-1185">Reference proteome</keyword>
<dbReference type="CDD" id="cd08737">
    <property type="entry name" value="RGS_RGS6"/>
    <property type="match status" value="1"/>
</dbReference>
<evidence type="ECO:0000259" key="9">
    <source>
        <dbReference type="PROSITE" id="PS50186"/>
    </source>
</evidence>
<dbReference type="Gene3D" id="1.10.1240.60">
    <property type="match status" value="1"/>
</dbReference>
<dbReference type="InterPro" id="IPR047016">
    <property type="entry name" value="RGS6/7/9/11"/>
</dbReference>